<dbReference type="GO" id="GO:0016788">
    <property type="term" value="F:hydrolase activity, acting on ester bonds"/>
    <property type="evidence" value="ECO:0007669"/>
    <property type="project" value="InterPro"/>
</dbReference>
<name>A0AAN6NB30_9PEZI</name>
<dbReference type="InterPro" id="IPR037459">
    <property type="entry name" value="RhgT-like"/>
</dbReference>
<dbReference type="Gene3D" id="3.40.50.1110">
    <property type="entry name" value="SGNH hydrolase"/>
    <property type="match status" value="1"/>
</dbReference>
<keyword evidence="1" id="KW-0378">Hydrolase</keyword>
<dbReference type="PANTHER" id="PTHR43695">
    <property type="entry name" value="PUTATIVE (AFU_ORTHOLOGUE AFUA_2G17250)-RELATED"/>
    <property type="match status" value="1"/>
</dbReference>
<dbReference type="InterPro" id="IPR001087">
    <property type="entry name" value="GDSL"/>
</dbReference>
<comment type="caution">
    <text evidence="1">The sequence shown here is derived from an EMBL/GenBank/DDBJ whole genome shotgun (WGS) entry which is preliminary data.</text>
</comment>
<sequence>MFLKSVLPFLVFTKNDKPPAFFLAGDSTTAVQSSNGGGWGNGFLSFLRSPAWGMNYGHNGATTVSFVEGGDWARVLSSVWNNAENYSCYVTIQFGHNDQKPAANISLSQYQANLERMAGEVESAGGTAVLVTPLTRRVFTSLHNATDSLHDQRLATLAAGTNAEVRVLDLNQASLEYVDAIGNISAQVYDLNGNDTTHLNAYGSTVFGRMVADLLLGHPPVVTTEDGKGTNPTQRRAGLDGAPADCCLRRWIKGNESVSYDIWHGLPA</sequence>
<protein>
    <submittedName>
        <fullName evidence="1">SGNH hydrolase-type esterase domain-containing protein</fullName>
    </submittedName>
</protein>
<dbReference type="AlphaFoldDB" id="A0AAN6NB30"/>
<dbReference type="EMBL" id="MU853773">
    <property type="protein sequence ID" value="KAK3942487.1"/>
    <property type="molecule type" value="Genomic_DNA"/>
</dbReference>
<dbReference type="PANTHER" id="PTHR43695:SF2">
    <property type="entry name" value="PUTATIVE (AFU_ORTHOLOGUE AFUA_2G17250)-RELATED"/>
    <property type="match status" value="1"/>
</dbReference>
<dbReference type="Pfam" id="PF00657">
    <property type="entry name" value="Lipase_GDSL"/>
    <property type="match status" value="1"/>
</dbReference>
<organism evidence="1 2">
    <name type="scientific">Diplogelasinospora grovesii</name>
    <dbReference type="NCBI Taxonomy" id="303347"/>
    <lineage>
        <taxon>Eukaryota</taxon>
        <taxon>Fungi</taxon>
        <taxon>Dikarya</taxon>
        <taxon>Ascomycota</taxon>
        <taxon>Pezizomycotina</taxon>
        <taxon>Sordariomycetes</taxon>
        <taxon>Sordariomycetidae</taxon>
        <taxon>Sordariales</taxon>
        <taxon>Diplogelasinosporaceae</taxon>
        <taxon>Diplogelasinospora</taxon>
    </lineage>
</organism>
<dbReference type="InterPro" id="IPR036514">
    <property type="entry name" value="SGNH_hydro_sf"/>
</dbReference>
<dbReference type="Proteomes" id="UP001303473">
    <property type="component" value="Unassembled WGS sequence"/>
</dbReference>
<keyword evidence="2" id="KW-1185">Reference proteome</keyword>
<evidence type="ECO:0000313" key="2">
    <source>
        <dbReference type="Proteomes" id="UP001303473"/>
    </source>
</evidence>
<gene>
    <name evidence="1" type="ORF">QBC46DRAFT_457479</name>
</gene>
<reference evidence="2" key="1">
    <citation type="journal article" date="2023" name="Mol. Phylogenet. Evol.">
        <title>Genome-scale phylogeny and comparative genomics of the fungal order Sordariales.</title>
        <authorList>
            <person name="Hensen N."/>
            <person name="Bonometti L."/>
            <person name="Westerberg I."/>
            <person name="Brannstrom I.O."/>
            <person name="Guillou S."/>
            <person name="Cros-Aarteil S."/>
            <person name="Calhoun S."/>
            <person name="Haridas S."/>
            <person name="Kuo A."/>
            <person name="Mondo S."/>
            <person name="Pangilinan J."/>
            <person name="Riley R."/>
            <person name="LaButti K."/>
            <person name="Andreopoulos B."/>
            <person name="Lipzen A."/>
            <person name="Chen C."/>
            <person name="Yan M."/>
            <person name="Daum C."/>
            <person name="Ng V."/>
            <person name="Clum A."/>
            <person name="Steindorff A."/>
            <person name="Ohm R.A."/>
            <person name="Martin F."/>
            <person name="Silar P."/>
            <person name="Natvig D.O."/>
            <person name="Lalanne C."/>
            <person name="Gautier V."/>
            <person name="Ament-Velasquez S.L."/>
            <person name="Kruys A."/>
            <person name="Hutchinson M.I."/>
            <person name="Powell A.J."/>
            <person name="Barry K."/>
            <person name="Miller A.N."/>
            <person name="Grigoriev I.V."/>
            <person name="Debuchy R."/>
            <person name="Gladieux P."/>
            <person name="Hiltunen Thoren M."/>
            <person name="Johannesson H."/>
        </authorList>
    </citation>
    <scope>NUCLEOTIDE SEQUENCE [LARGE SCALE GENOMIC DNA]</scope>
    <source>
        <strain evidence="2">CBS 340.73</strain>
    </source>
</reference>
<evidence type="ECO:0000313" key="1">
    <source>
        <dbReference type="EMBL" id="KAK3942487.1"/>
    </source>
</evidence>
<dbReference type="SUPFAM" id="SSF52266">
    <property type="entry name" value="SGNH hydrolase"/>
    <property type="match status" value="1"/>
</dbReference>
<accession>A0AAN6NB30</accession>
<proteinExistence type="predicted"/>